<dbReference type="AlphaFoldDB" id="A0A9Q1QE70"/>
<dbReference type="OrthoDB" id="6013at2759"/>
<evidence type="ECO:0000313" key="3">
    <source>
        <dbReference type="Proteomes" id="UP001153076"/>
    </source>
</evidence>
<reference evidence="2" key="1">
    <citation type="submission" date="2022-04" db="EMBL/GenBank/DDBJ databases">
        <title>Carnegiea gigantea Genome sequencing and assembly v2.</title>
        <authorList>
            <person name="Copetti D."/>
            <person name="Sanderson M.J."/>
            <person name="Burquez A."/>
            <person name="Wojciechowski M.F."/>
        </authorList>
    </citation>
    <scope>NUCLEOTIDE SEQUENCE</scope>
    <source>
        <strain evidence="2">SGP5-SGP5p</strain>
        <tissue evidence="2">Aerial part</tissue>
    </source>
</reference>
<dbReference type="Proteomes" id="UP001153076">
    <property type="component" value="Unassembled WGS sequence"/>
</dbReference>
<dbReference type="PANTHER" id="PTHR34199:SF1">
    <property type="entry name" value="HISTONE-LYSINE N-METHYLTRANSFERASE, H3 LYSINE-79 SPECIFIC-LIKE PROTEIN"/>
    <property type="match status" value="1"/>
</dbReference>
<evidence type="ECO:0000259" key="1">
    <source>
        <dbReference type="Pfam" id="PF07460"/>
    </source>
</evidence>
<dbReference type="Pfam" id="PF07460">
    <property type="entry name" value="NUMOD3"/>
    <property type="match status" value="1"/>
</dbReference>
<keyword evidence="3" id="KW-1185">Reference proteome</keyword>
<dbReference type="InterPro" id="IPR003611">
    <property type="entry name" value="NUMOD3"/>
</dbReference>
<dbReference type="EMBL" id="JAKOGI010000262">
    <property type="protein sequence ID" value="KAJ8438271.1"/>
    <property type="molecule type" value="Genomic_DNA"/>
</dbReference>
<name>A0A9Q1QE70_9CARY</name>
<protein>
    <recommendedName>
        <fullName evidence="1">Nuclease associated modular domain-containing protein</fullName>
    </recommendedName>
</protein>
<dbReference type="PANTHER" id="PTHR34199">
    <property type="entry name" value="NUMOD3 MOTIF FAMILY PROTEIN, EXPRESSED"/>
    <property type="match status" value="1"/>
</dbReference>
<feature type="domain" description="Nuclease associated modular" evidence="1">
    <location>
        <begin position="126"/>
        <end position="155"/>
    </location>
</feature>
<sequence>MSTRELFVQPQPLRVSSYVQWWPCLCTLAEYSDYQSIPLKFYYQNSPLKYLPARSAASCSGTRLCLPGVVPLTARTRESSNAMMSSESNTNLNTIHNEDRDEARGLSCHRPEPAVACTMKGIKESERRRKIGLANKGRVPWNKGKRHSPDTVARIRERTRQAMRDPKVNAQTKARISSSLRQVWAKRLKWKRSTEKFYSSWAESIAEAARRGGINEEELNWDSYQTLKKEIALRQLQHAAEEAKKKEMEKIHLPTSKQRGTLSGRTRDEKLKLSASRELNNGKARLRKIHEKKVHDGTFCNQAGAMFYLQSAWDRLDIESIKKEQWQSTVSLADQIQAAKRKRTQAITNGSIRTSLGS</sequence>
<organism evidence="2 3">
    <name type="scientific">Carnegiea gigantea</name>
    <dbReference type="NCBI Taxonomy" id="171969"/>
    <lineage>
        <taxon>Eukaryota</taxon>
        <taxon>Viridiplantae</taxon>
        <taxon>Streptophyta</taxon>
        <taxon>Embryophyta</taxon>
        <taxon>Tracheophyta</taxon>
        <taxon>Spermatophyta</taxon>
        <taxon>Magnoliopsida</taxon>
        <taxon>eudicotyledons</taxon>
        <taxon>Gunneridae</taxon>
        <taxon>Pentapetalae</taxon>
        <taxon>Caryophyllales</taxon>
        <taxon>Cactineae</taxon>
        <taxon>Cactaceae</taxon>
        <taxon>Cactoideae</taxon>
        <taxon>Echinocereeae</taxon>
        <taxon>Carnegiea</taxon>
    </lineage>
</organism>
<dbReference type="GO" id="GO:0003677">
    <property type="term" value="F:DNA binding"/>
    <property type="evidence" value="ECO:0007669"/>
    <property type="project" value="InterPro"/>
</dbReference>
<evidence type="ECO:0000313" key="2">
    <source>
        <dbReference type="EMBL" id="KAJ8438271.1"/>
    </source>
</evidence>
<accession>A0A9Q1QE70</accession>
<proteinExistence type="predicted"/>
<gene>
    <name evidence="2" type="ORF">Cgig2_030636</name>
</gene>
<comment type="caution">
    <text evidence="2">The sequence shown here is derived from an EMBL/GenBank/DDBJ whole genome shotgun (WGS) entry which is preliminary data.</text>
</comment>